<name>A0ABY5TRY0_9GAMM</name>
<feature type="domain" description="Acyl-CoA dehydrogenase/oxidase C-terminal" evidence="7">
    <location>
        <begin position="225"/>
        <end position="365"/>
    </location>
</feature>
<organism evidence="10 11">
    <name type="scientific">SAR92 clade bacterium H455</name>
    <dbReference type="NCBI Taxonomy" id="2974818"/>
    <lineage>
        <taxon>Bacteria</taxon>
        <taxon>Pseudomonadati</taxon>
        <taxon>Pseudomonadota</taxon>
        <taxon>Gammaproteobacteria</taxon>
        <taxon>Cellvibrionales</taxon>
        <taxon>Porticoccaceae</taxon>
        <taxon>SAR92 clade</taxon>
    </lineage>
</organism>
<dbReference type="InterPro" id="IPR037069">
    <property type="entry name" value="AcylCoA_DH/ox_N_sf"/>
</dbReference>
<comment type="similarity">
    <text evidence="2 6">Belongs to the acyl-CoA dehydrogenase family.</text>
</comment>
<evidence type="ECO:0000259" key="7">
    <source>
        <dbReference type="Pfam" id="PF00441"/>
    </source>
</evidence>
<evidence type="ECO:0000313" key="11">
    <source>
        <dbReference type="Proteomes" id="UP001059934"/>
    </source>
</evidence>
<dbReference type="EMBL" id="CP103416">
    <property type="protein sequence ID" value="UVW35841.1"/>
    <property type="molecule type" value="Genomic_DNA"/>
</dbReference>
<dbReference type="PANTHER" id="PTHR43884">
    <property type="entry name" value="ACYL-COA DEHYDROGENASE"/>
    <property type="match status" value="1"/>
</dbReference>
<evidence type="ECO:0000256" key="6">
    <source>
        <dbReference type="RuleBase" id="RU362125"/>
    </source>
</evidence>
<evidence type="ECO:0000259" key="9">
    <source>
        <dbReference type="Pfam" id="PF02771"/>
    </source>
</evidence>
<gene>
    <name evidence="10" type="ORF">NYF23_04330</name>
</gene>
<feature type="domain" description="Acyl-CoA oxidase/dehydrogenase middle" evidence="8">
    <location>
        <begin position="135"/>
        <end position="209"/>
    </location>
</feature>
<evidence type="ECO:0000313" key="10">
    <source>
        <dbReference type="EMBL" id="UVW35841.1"/>
    </source>
</evidence>
<dbReference type="SUPFAM" id="SSF56645">
    <property type="entry name" value="Acyl-CoA dehydrogenase NM domain-like"/>
    <property type="match status" value="1"/>
</dbReference>
<evidence type="ECO:0000256" key="5">
    <source>
        <dbReference type="ARBA" id="ARBA00023002"/>
    </source>
</evidence>
<dbReference type="PANTHER" id="PTHR43884:SF20">
    <property type="entry name" value="ACYL-COA DEHYDROGENASE FADE28"/>
    <property type="match status" value="1"/>
</dbReference>
<dbReference type="InterPro" id="IPR006091">
    <property type="entry name" value="Acyl-CoA_Oxase/DH_mid-dom"/>
</dbReference>
<reference evidence="10" key="1">
    <citation type="submission" date="2022-08" db="EMBL/GenBank/DDBJ databases">
        <title>Catabolic pathway analysis in culturable SAR92 clade bacteria reveals their overlooked roles in DMSP degradation in coastal seas.</title>
        <authorList>
            <person name="He X."/>
            <person name="Zhang X."/>
            <person name="Zhang Y."/>
        </authorList>
    </citation>
    <scope>NUCLEOTIDE SEQUENCE</scope>
    <source>
        <strain evidence="10">H455</strain>
    </source>
</reference>
<evidence type="ECO:0000259" key="8">
    <source>
        <dbReference type="Pfam" id="PF02770"/>
    </source>
</evidence>
<keyword evidence="3 6" id="KW-0285">Flavoprotein</keyword>
<dbReference type="InterPro" id="IPR036250">
    <property type="entry name" value="AcylCo_DH-like_C"/>
</dbReference>
<dbReference type="InterPro" id="IPR046373">
    <property type="entry name" value="Acyl-CoA_Oxase/DH_mid-dom_sf"/>
</dbReference>
<dbReference type="SUPFAM" id="SSF47203">
    <property type="entry name" value="Acyl-CoA dehydrogenase C-terminal domain-like"/>
    <property type="match status" value="1"/>
</dbReference>
<dbReference type="Gene3D" id="2.40.110.10">
    <property type="entry name" value="Butyryl-CoA Dehydrogenase, subunit A, domain 2"/>
    <property type="match status" value="1"/>
</dbReference>
<sequence length="372" mass="40184">MVLNEEQRLLHSTIRDFLSQRAPVAALRELRDNGNPQGFDSDLWNELIELGVSSIVLSEEQGGLGFGWMGLGAVMEEIGRHLTATPMLSSIVIGAALVEAAADHHSNDLLPDVVAGTRNLAFACDEGLRYNPGATAAALDNGLLQGEKTFVINGPGATDFLVLARTVADSKGTDGLTLIVVPRDTAGVTVNPIHSADGHSFARVNFNQVAVDQQQIVGVPDRAWDFVSPVLDRATLALAAEMLGGARELLERTLAYLNDREQFDVKIGSFQALQHRCAQLFCQLELAQSVVYKGLSAIDQGQQDLAKLASHAKVLAIDCYQKMSNEAVQMHGGMGITDEVDIGLFLKRSRVCNQILGDSSFHRERFATLCGY</sequence>
<keyword evidence="11" id="KW-1185">Reference proteome</keyword>
<dbReference type="Gene3D" id="1.20.140.10">
    <property type="entry name" value="Butyryl-CoA Dehydrogenase, subunit A, domain 3"/>
    <property type="match status" value="1"/>
</dbReference>
<evidence type="ECO:0000256" key="3">
    <source>
        <dbReference type="ARBA" id="ARBA00022630"/>
    </source>
</evidence>
<dbReference type="InterPro" id="IPR009100">
    <property type="entry name" value="AcylCoA_DH/oxidase_NM_dom_sf"/>
</dbReference>
<comment type="cofactor">
    <cofactor evidence="1 6">
        <name>FAD</name>
        <dbReference type="ChEBI" id="CHEBI:57692"/>
    </cofactor>
</comment>
<keyword evidence="4 6" id="KW-0274">FAD</keyword>
<evidence type="ECO:0000256" key="2">
    <source>
        <dbReference type="ARBA" id="ARBA00009347"/>
    </source>
</evidence>
<keyword evidence="5 6" id="KW-0560">Oxidoreductase</keyword>
<evidence type="ECO:0000256" key="1">
    <source>
        <dbReference type="ARBA" id="ARBA00001974"/>
    </source>
</evidence>
<dbReference type="InterPro" id="IPR009075">
    <property type="entry name" value="AcylCo_DH/oxidase_C"/>
</dbReference>
<dbReference type="Pfam" id="PF02771">
    <property type="entry name" value="Acyl-CoA_dh_N"/>
    <property type="match status" value="1"/>
</dbReference>
<accession>A0ABY5TRY0</accession>
<protein>
    <submittedName>
        <fullName evidence="10">Acyl-CoA/acyl-ACP dehydrogenase</fullName>
    </submittedName>
</protein>
<feature type="domain" description="Acyl-CoA dehydrogenase/oxidase N-terminal" evidence="9">
    <location>
        <begin position="4"/>
        <end position="116"/>
    </location>
</feature>
<dbReference type="Proteomes" id="UP001059934">
    <property type="component" value="Chromosome"/>
</dbReference>
<proteinExistence type="inferred from homology"/>
<evidence type="ECO:0000256" key="4">
    <source>
        <dbReference type="ARBA" id="ARBA00022827"/>
    </source>
</evidence>
<dbReference type="Pfam" id="PF00441">
    <property type="entry name" value="Acyl-CoA_dh_1"/>
    <property type="match status" value="1"/>
</dbReference>
<dbReference type="InterPro" id="IPR013786">
    <property type="entry name" value="AcylCoA_DH/ox_N"/>
</dbReference>
<dbReference type="Pfam" id="PF02770">
    <property type="entry name" value="Acyl-CoA_dh_M"/>
    <property type="match status" value="1"/>
</dbReference>
<dbReference type="Gene3D" id="1.10.540.10">
    <property type="entry name" value="Acyl-CoA dehydrogenase/oxidase, N-terminal domain"/>
    <property type="match status" value="1"/>
</dbReference>
<dbReference type="CDD" id="cd00567">
    <property type="entry name" value="ACAD"/>
    <property type="match status" value="1"/>
</dbReference>